<dbReference type="Proteomes" id="UP000624325">
    <property type="component" value="Unassembled WGS sequence"/>
</dbReference>
<dbReference type="PANTHER" id="PTHR11839">
    <property type="entry name" value="UDP/ADP-SUGAR PYROPHOSPHATASE"/>
    <property type="match status" value="1"/>
</dbReference>
<dbReference type="SUPFAM" id="SSF55811">
    <property type="entry name" value="Nudix"/>
    <property type="match status" value="1"/>
</dbReference>
<dbReference type="RefSeq" id="WP_239091188.1">
    <property type="nucleotide sequence ID" value="NZ_BAAALU010000040.1"/>
</dbReference>
<evidence type="ECO:0000256" key="1">
    <source>
        <dbReference type="ARBA" id="ARBA00022801"/>
    </source>
</evidence>
<dbReference type="PROSITE" id="PS51462">
    <property type="entry name" value="NUDIX"/>
    <property type="match status" value="1"/>
</dbReference>
<keyword evidence="1" id="KW-0378">Hydrolase</keyword>
<dbReference type="InterPro" id="IPR015797">
    <property type="entry name" value="NUDIX_hydrolase-like_dom_sf"/>
</dbReference>
<keyword evidence="4" id="KW-1185">Reference proteome</keyword>
<evidence type="ECO:0000259" key="2">
    <source>
        <dbReference type="PROSITE" id="PS51462"/>
    </source>
</evidence>
<comment type="caution">
    <text evidence="3">The sequence shown here is derived from an EMBL/GenBank/DDBJ whole genome shotgun (WGS) entry which is preliminary data.</text>
</comment>
<dbReference type="InterPro" id="IPR000086">
    <property type="entry name" value="NUDIX_hydrolase_dom"/>
</dbReference>
<reference evidence="3 4" key="1">
    <citation type="submission" date="2021-01" db="EMBL/GenBank/DDBJ databases">
        <title>Whole genome shotgun sequence of Asanoa iriomotensis NBRC 100142.</title>
        <authorList>
            <person name="Komaki H."/>
            <person name="Tamura T."/>
        </authorList>
    </citation>
    <scope>NUCLEOTIDE SEQUENCE [LARGE SCALE GENOMIC DNA]</scope>
    <source>
        <strain evidence="3 4">NBRC 100142</strain>
    </source>
</reference>
<accession>A0ABQ4CDQ2</accession>
<proteinExistence type="predicted"/>
<organism evidence="3 4">
    <name type="scientific">Asanoa iriomotensis</name>
    <dbReference type="NCBI Taxonomy" id="234613"/>
    <lineage>
        <taxon>Bacteria</taxon>
        <taxon>Bacillati</taxon>
        <taxon>Actinomycetota</taxon>
        <taxon>Actinomycetes</taxon>
        <taxon>Micromonosporales</taxon>
        <taxon>Micromonosporaceae</taxon>
        <taxon>Asanoa</taxon>
    </lineage>
</organism>
<dbReference type="CDD" id="cd24158">
    <property type="entry name" value="NUDIX_ADPRase_Rv1700"/>
    <property type="match status" value="1"/>
</dbReference>
<dbReference type="EMBL" id="BONC01000080">
    <property type="protein sequence ID" value="GIF60898.1"/>
    <property type="molecule type" value="Genomic_DNA"/>
</dbReference>
<evidence type="ECO:0000313" key="4">
    <source>
        <dbReference type="Proteomes" id="UP000624325"/>
    </source>
</evidence>
<dbReference type="Pfam" id="PF00293">
    <property type="entry name" value="NUDIX"/>
    <property type="match status" value="1"/>
</dbReference>
<dbReference type="PANTHER" id="PTHR11839:SF31">
    <property type="entry name" value="ADP-RIBOSE PYROPHOSPHATASE"/>
    <property type="match status" value="1"/>
</dbReference>
<sequence>MTGAHAYAVLDRVERFQGKVFSVVTDRVTMPGGGQAERDYARHVGAVGVVPLGDDGRVLLVRQYRHPIAKVMWELPAGLVDVAGEPAPDTARRELAEEADLRCERLDLLLDLHTSPGFSDELIRIFLARGLSSVPHADRFARADEEAELTVEWVPLDEAVAMVFQGEITNAAAAAGVLAAARARDDGWRPLRSADTPLER</sequence>
<gene>
    <name evidence="3" type="ORF">Air01nite_69930</name>
</gene>
<name>A0ABQ4CDQ2_9ACTN</name>
<evidence type="ECO:0000313" key="3">
    <source>
        <dbReference type="EMBL" id="GIF60898.1"/>
    </source>
</evidence>
<protein>
    <submittedName>
        <fullName evidence="3">ADP-ribose pyrophosphatase</fullName>
    </submittedName>
</protein>
<feature type="domain" description="Nudix hydrolase" evidence="2">
    <location>
        <begin position="39"/>
        <end position="176"/>
    </location>
</feature>
<dbReference type="Gene3D" id="3.90.79.10">
    <property type="entry name" value="Nucleoside Triphosphate Pyrophosphohydrolase"/>
    <property type="match status" value="1"/>
</dbReference>